<feature type="signal peptide" evidence="6">
    <location>
        <begin position="1"/>
        <end position="23"/>
    </location>
</feature>
<dbReference type="AlphaFoldDB" id="A0A829F5D6"/>
<comment type="caution">
    <text evidence="5">Lacks conserved residue(s) required for the propagation of feature annotation.</text>
</comment>
<feature type="domain" description="Peptidase S8/S53" evidence="7">
    <location>
        <begin position="184"/>
        <end position="239"/>
    </location>
</feature>
<dbReference type="SUPFAM" id="SSF52743">
    <property type="entry name" value="Subtilisin-like"/>
    <property type="match status" value="1"/>
</dbReference>
<evidence type="ECO:0000259" key="7">
    <source>
        <dbReference type="Pfam" id="PF00082"/>
    </source>
</evidence>
<evidence type="ECO:0000256" key="5">
    <source>
        <dbReference type="PROSITE-ProRule" id="PRU01240"/>
    </source>
</evidence>
<name>A0A829F5D6_ENTFC</name>
<dbReference type="GO" id="GO:0006508">
    <property type="term" value="P:proteolysis"/>
    <property type="evidence" value="ECO:0007669"/>
    <property type="project" value="UniProtKB-KW"/>
</dbReference>
<dbReference type="PANTHER" id="PTHR43806">
    <property type="entry name" value="PEPTIDASE S8"/>
    <property type="match status" value="1"/>
</dbReference>
<evidence type="ECO:0000256" key="3">
    <source>
        <dbReference type="ARBA" id="ARBA00022801"/>
    </source>
</evidence>
<dbReference type="Proteomes" id="UP000013897">
    <property type="component" value="Unassembled WGS sequence"/>
</dbReference>
<dbReference type="InterPro" id="IPR036852">
    <property type="entry name" value="Peptidase_S8/S53_dom_sf"/>
</dbReference>
<feature type="chain" id="PRO_5038624629" description="Peptidase" evidence="6">
    <location>
        <begin position="24"/>
        <end position="245"/>
    </location>
</feature>
<accession>A0A829F5D6</accession>
<feature type="domain" description="Fervidolysin-like N-terminal prodomain" evidence="8">
    <location>
        <begin position="44"/>
        <end position="130"/>
    </location>
</feature>
<evidence type="ECO:0000256" key="6">
    <source>
        <dbReference type="SAM" id="SignalP"/>
    </source>
</evidence>
<evidence type="ECO:0000259" key="8">
    <source>
        <dbReference type="Pfam" id="PF22148"/>
    </source>
</evidence>
<proteinExistence type="inferred from homology"/>
<dbReference type="InterPro" id="IPR000209">
    <property type="entry name" value="Peptidase_S8/S53_dom"/>
</dbReference>
<sequence length="245" mass="27782">MKKFKKKIYLGMVVGVSMFGFMAHTKQVTADTNQKERIMSQLDDSQIEYVPNELIVSLKATQRISTEKNKPQNLLGVKVMVEKDLTLRTNESDYNKRDQVLLVKLNEEISVEEAVRTFNASDMVNYAEPNYVVELEPLNDVEEPNTTDSLGNRSIILNDPNWSKQANLREISMPSAWEETKDSKDVKIAVIDSGIDYQHEDLSGNVDESLGYDFFDDDTDPMDTMDTMGHGHILPGLLVLKQTTN</sequence>
<dbReference type="EMBL" id="AITY01000061">
    <property type="protein sequence ID" value="EOM19239.1"/>
    <property type="molecule type" value="Genomic_DNA"/>
</dbReference>
<evidence type="ECO:0000256" key="4">
    <source>
        <dbReference type="ARBA" id="ARBA00022825"/>
    </source>
</evidence>
<dbReference type="PROSITE" id="PS51892">
    <property type="entry name" value="SUBTILASE"/>
    <property type="match status" value="1"/>
</dbReference>
<dbReference type="GO" id="GO:0004252">
    <property type="term" value="F:serine-type endopeptidase activity"/>
    <property type="evidence" value="ECO:0007669"/>
    <property type="project" value="InterPro"/>
</dbReference>
<keyword evidence="4" id="KW-0720">Serine protease</keyword>
<dbReference type="Gene3D" id="3.40.50.200">
    <property type="entry name" value="Peptidase S8/S53 domain"/>
    <property type="match status" value="1"/>
</dbReference>
<evidence type="ECO:0000313" key="10">
    <source>
        <dbReference type="Proteomes" id="UP000013897"/>
    </source>
</evidence>
<dbReference type="InterPro" id="IPR054399">
    <property type="entry name" value="Fervidolysin-like_N_prodom"/>
</dbReference>
<keyword evidence="6" id="KW-0732">Signal</keyword>
<comment type="similarity">
    <text evidence="1 5">Belongs to the peptidase S8 family.</text>
</comment>
<dbReference type="PROSITE" id="PS00136">
    <property type="entry name" value="SUBTILASE_ASP"/>
    <property type="match status" value="1"/>
</dbReference>
<dbReference type="InterPro" id="IPR023827">
    <property type="entry name" value="Peptidase_S8_Asp-AS"/>
</dbReference>
<dbReference type="Pfam" id="PF22148">
    <property type="entry name" value="Fervidolysin_NPro-like"/>
    <property type="match status" value="1"/>
</dbReference>
<evidence type="ECO:0000313" key="9">
    <source>
        <dbReference type="EMBL" id="EOM19239.1"/>
    </source>
</evidence>
<reference evidence="9 10" key="1">
    <citation type="submission" date="2013-02" db="EMBL/GenBank/DDBJ databases">
        <title>The Genome Sequence of Enterococcus faecium HM1072.</title>
        <authorList>
            <consortium name="The Broad Institute Genome Sequencing Platform"/>
            <consortium name="The Broad Institute Genome Sequencing Center for Infectious Disease"/>
            <person name="Earl A.M."/>
            <person name="Gilmore M.S."/>
            <person name="Lebreton F."/>
            <person name="Courvalin P."/>
            <person name="Walker B."/>
            <person name="Young S.K."/>
            <person name="Zeng Q."/>
            <person name="Gargeya S."/>
            <person name="Fitzgerald M."/>
            <person name="Haas B."/>
            <person name="Abouelleil A."/>
            <person name="Alvarado L."/>
            <person name="Arachchi H.M."/>
            <person name="Berlin A.M."/>
            <person name="Chapman S.B."/>
            <person name="Dewar J."/>
            <person name="Goldberg J."/>
            <person name="Griggs A."/>
            <person name="Gujja S."/>
            <person name="Hansen M."/>
            <person name="Howarth C."/>
            <person name="Imamovic A."/>
            <person name="Larimer J."/>
            <person name="McCowan C."/>
            <person name="Murphy C."/>
            <person name="Neiman D."/>
            <person name="Pearson M."/>
            <person name="Priest M."/>
            <person name="Roberts A."/>
            <person name="Saif S."/>
            <person name="Shea T."/>
            <person name="Sisk P."/>
            <person name="Sykes S."/>
            <person name="Wortman J."/>
            <person name="Nusbaum C."/>
            <person name="Birren B."/>
        </authorList>
    </citation>
    <scope>NUCLEOTIDE SEQUENCE [LARGE SCALE GENOMIC DNA]</scope>
    <source>
        <strain evidence="9 10">HM1072</strain>
    </source>
</reference>
<keyword evidence="2" id="KW-0645">Protease</keyword>
<evidence type="ECO:0008006" key="11">
    <source>
        <dbReference type="Google" id="ProtNLM"/>
    </source>
</evidence>
<comment type="caution">
    <text evidence="9">The sequence shown here is derived from an EMBL/GenBank/DDBJ whole genome shotgun (WGS) entry which is preliminary data.</text>
</comment>
<evidence type="ECO:0000256" key="1">
    <source>
        <dbReference type="ARBA" id="ARBA00011073"/>
    </source>
</evidence>
<protein>
    <recommendedName>
        <fullName evidence="11">Peptidase</fullName>
    </recommendedName>
</protein>
<organism evidence="9 10">
    <name type="scientific">Enterococcus faecium EnGen0192</name>
    <dbReference type="NCBI Taxonomy" id="1157487"/>
    <lineage>
        <taxon>Bacteria</taxon>
        <taxon>Bacillati</taxon>
        <taxon>Bacillota</taxon>
        <taxon>Bacilli</taxon>
        <taxon>Lactobacillales</taxon>
        <taxon>Enterococcaceae</taxon>
        <taxon>Enterococcus</taxon>
    </lineage>
</organism>
<dbReference type="InterPro" id="IPR050131">
    <property type="entry name" value="Peptidase_S8_subtilisin-like"/>
</dbReference>
<evidence type="ECO:0000256" key="2">
    <source>
        <dbReference type="ARBA" id="ARBA00022670"/>
    </source>
</evidence>
<dbReference type="PANTHER" id="PTHR43806:SF11">
    <property type="entry name" value="CEREVISIN-RELATED"/>
    <property type="match status" value="1"/>
</dbReference>
<dbReference type="Pfam" id="PF00082">
    <property type="entry name" value="Peptidase_S8"/>
    <property type="match status" value="1"/>
</dbReference>
<keyword evidence="3" id="KW-0378">Hydrolase</keyword>
<gene>
    <name evidence="9" type="ORF">SSM_02749</name>
</gene>